<dbReference type="Gene3D" id="3.20.20.70">
    <property type="entry name" value="Aldolase class I"/>
    <property type="match status" value="1"/>
</dbReference>
<dbReference type="InterPro" id="IPR043594">
    <property type="entry name" value="HMGL"/>
</dbReference>
<organism evidence="9 10">
    <name type="scientific">Trichoglossum hirsutum</name>
    <dbReference type="NCBI Taxonomy" id="265104"/>
    <lineage>
        <taxon>Eukaryota</taxon>
        <taxon>Fungi</taxon>
        <taxon>Dikarya</taxon>
        <taxon>Ascomycota</taxon>
        <taxon>Pezizomycotina</taxon>
        <taxon>Geoglossomycetes</taxon>
        <taxon>Geoglossales</taxon>
        <taxon>Geoglossaceae</taxon>
        <taxon>Trichoglossum</taxon>
    </lineage>
</organism>
<dbReference type="GO" id="GO:0004419">
    <property type="term" value="F:hydroxymethylglutaryl-CoA lyase activity"/>
    <property type="evidence" value="ECO:0007669"/>
    <property type="project" value="UniProtKB-EC"/>
</dbReference>
<evidence type="ECO:0000259" key="8">
    <source>
        <dbReference type="PROSITE" id="PS50991"/>
    </source>
</evidence>
<accession>A0A9P8RSD0</accession>
<evidence type="ECO:0000256" key="4">
    <source>
        <dbReference type="ARBA" id="ARBA00022723"/>
    </source>
</evidence>
<gene>
    <name evidence="9" type="ORF">GP486_002143</name>
</gene>
<evidence type="ECO:0000256" key="3">
    <source>
        <dbReference type="ARBA" id="ARBA00012910"/>
    </source>
</evidence>
<name>A0A9P8RSD0_9PEZI</name>
<dbReference type="CDD" id="cd07938">
    <property type="entry name" value="DRE_TIM_HMGL"/>
    <property type="match status" value="1"/>
</dbReference>
<proteinExistence type="inferred from homology"/>
<comment type="pathway">
    <text evidence="1">Metabolic intermediate metabolism; (S)-3-hydroxy-3-methylglutaryl-CoA degradation; acetoacetate from (S)-3-hydroxy-3-methylglutaryl-CoA: step 1/1.</text>
</comment>
<dbReference type="GO" id="GO:0046951">
    <property type="term" value="P:ketone body biosynthetic process"/>
    <property type="evidence" value="ECO:0007669"/>
    <property type="project" value="TreeGrafter"/>
</dbReference>
<comment type="similarity">
    <text evidence="2">Belongs to the HMG-CoA lyase family.</text>
</comment>
<sequence>MADSPRILEHLLKAPPASGRPINYPFLIPNLKGLEAALSVCEALSSSSTTTAKPVESPPTPPQTPPDSPSLDPGRGSVSPAPFPKPTELSIFLAATDSFSLRNTNCTVAESLDRLGPVVQLATSHHIPIRAYISVVLGCPYDGPNVSPITVAEISNKLLDMGCAEISLGDTTGMGTAPRTQALFRVLREAGVPVQRLAGHFHDTYGQALVNCAVALDAGVRVLDSSVAGLGGCPYAKGATGNVATEEIVYFLQSMGLESGVDLETTAEVGDWISRVLGRENGSRVGKALLARKRE</sequence>
<evidence type="ECO:0000256" key="2">
    <source>
        <dbReference type="ARBA" id="ARBA00009405"/>
    </source>
</evidence>
<feature type="region of interest" description="Disordered" evidence="7">
    <location>
        <begin position="49"/>
        <end position="80"/>
    </location>
</feature>
<dbReference type="Proteomes" id="UP000750711">
    <property type="component" value="Unassembled WGS sequence"/>
</dbReference>
<comment type="caution">
    <text evidence="9">The sequence shown here is derived from an EMBL/GenBank/DDBJ whole genome shotgun (WGS) entry which is preliminary data.</text>
</comment>
<feature type="compositionally biased region" description="Pro residues" evidence="7">
    <location>
        <begin position="56"/>
        <end position="68"/>
    </location>
</feature>
<dbReference type="PROSITE" id="PS01062">
    <property type="entry name" value="HMG_COA_LYASE"/>
    <property type="match status" value="1"/>
</dbReference>
<evidence type="ECO:0000256" key="7">
    <source>
        <dbReference type="SAM" id="MobiDB-lite"/>
    </source>
</evidence>
<dbReference type="AlphaFoldDB" id="A0A9P8RSD0"/>
<dbReference type="PANTHER" id="PTHR42738">
    <property type="entry name" value="HYDROXYMETHYLGLUTARYL-COA LYASE"/>
    <property type="match status" value="1"/>
</dbReference>
<feature type="domain" description="Pyruvate carboxyltransferase" evidence="8">
    <location>
        <begin position="129"/>
        <end position="267"/>
    </location>
</feature>
<dbReference type="PROSITE" id="PS50991">
    <property type="entry name" value="PYR_CT"/>
    <property type="match status" value="1"/>
</dbReference>
<comment type="catalytic activity">
    <reaction evidence="6">
        <text>(3S)-3-hydroxy-3-methylglutaryl-CoA = acetoacetate + acetyl-CoA</text>
        <dbReference type="Rhea" id="RHEA:24404"/>
        <dbReference type="ChEBI" id="CHEBI:13705"/>
        <dbReference type="ChEBI" id="CHEBI:43074"/>
        <dbReference type="ChEBI" id="CHEBI:57288"/>
        <dbReference type="EC" id="4.1.3.4"/>
    </reaction>
</comment>
<dbReference type="InterPro" id="IPR000891">
    <property type="entry name" value="PYR_CT"/>
</dbReference>
<protein>
    <recommendedName>
        <fullName evidence="3">hydroxymethylglutaryl-CoA lyase</fullName>
        <ecNumber evidence="3">4.1.3.4</ecNumber>
    </recommendedName>
</protein>
<dbReference type="SUPFAM" id="SSF51569">
    <property type="entry name" value="Aldolase"/>
    <property type="match status" value="1"/>
</dbReference>
<dbReference type="GO" id="GO:0006552">
    <property type="term" value="P:L-leucine catabolic process"/>
    <property type="evidence" value="ECO:0007669"/>
    <property type="project" value="TreeGrafter"/>
</dbReference>
<dbReference type="Pfam" id="PF00682">
    <property type="entry name" value="HMGL-like"/>
    <property type="match status" value="1"/>
</dbReference>
<keyword evidence="5" id="KW-0456">Lyase</keyword>
<dbReference type="InterPro" id="IPR000138">
    <property type="entry name" value="HMG_CoA_lyase_AS"/>
</dbReference>
<dbReference type="NCBIfam" id="NF004283">
    <property type="entry name" value="PRK05692.1"/>
    <property type="match status" value="1"/>
</dbReference>
<keyword evidence="4" id="KW-0479">Metal-binding</keyword>
<dbReference type="InterPro" id="IPR013785">
    <property type="entry name" value="Aldolase_TIM"/>
</dbReference>
<reference evidence="9" key="1">
    <citation type="submission" date="2021-03" db="EMBL/GenBank/DDBJ databases">
        <title>Comparative genomics and phylogenomic investigation of the class Geoglossomycetes provide insights into ecological specialization and systematics.</title>
        <authorList>
            <person name="Melie T."/>
            <person name="Pirro S."/>
            <person name="Miller A.N."/>
            <person name="Quandt A."/>
        </authorList>
    </citation>
    <scope>NUCLEOTIDE SEQUENCE</scope>
    <source>
        <strain evidence="9">CAQ_001_2017</strain>
    </source>
</reference>
<evidence type="ECO:0000256" key="6">
    <source>
        <dbReference type="ARBA" id="ARBA00049877"/>
    </source>
</evidence>
<dbReference type="PANTHER" id="PTHR42738:SF7">
    <property type="entry name" value="HYDROXYMETHYLGLUTARYL-COA LYASE"/>
    <property type="match status" value="1"/>
</dbReference>
<evidence type="ECO:0000256" key="5">
    <source>
        <dbReference type="ARBA" id="ARBA00023239"/>
    </source>
</evidence>
<dbReference type="EC" id="4.1.3.4" evidence="3"/>
<evidence type="ECO:0000313" key="10">
    <source>
        <dbReference type="Proteomes" id="UP000750711"/>
    </source>
</evidence>
<dbReference type="EMBL" id="JAGHQM010000224">
    <property type="protein sequence ID" value="KAH0563288.1"/>
    <property type="molecule type" value="Genomic_DNA"/>
</dbReference>
<keyword evidence="10" id="KW-1185">Reference proteome</keyword>
<dbReference type="GO" id="GO:0046872">
    <property type="term" value="F:metal ion binding"/>
    <property type="evidence" value="ECO:0007669"/>
    <property type="project" value="UniProtKB-KW"/>
</dbReference>
<evidence type="ECO:0000313" key="9">
    <source>
        <dbReference type="EMBL" id="KAH0563288.1"/>
    </source>
</evidence>
<evidence type="ECO:0000256" key="1">
    <source>
        <dbReference type="ARBA" id="ARBA00005143"/>
    </source>
</evidence>